<sequence length="155" mass="18345">MKALSIHGNYIMDIINGNKTIEYRTWTTNYRGPLLLCASAKKYPNSIYGHAICVAMIKDIEWNEEDQLYYWHIEPFKKGGSYLIEPIKVKGQLKLYNVDDKLIKPAPFVKVEHSNPKFDEWYNKKIKPLIYVPKRKVKKNVEPQFSKFKKFHIVH</sequence>
<dbReference type="AlphaFoldDB" id="A0A9W3Z115"/>
<evidence type="ECO:0000259" key="1">
    <source>
        <dbReference type="Pfam" id="PF04266"/>
    </source>
</evidence>
<dbReference type="Pfam" id="PF04266">
    <property type="entry name" value="ASCH"/>
    <property type="match status" value="1"/>
</dbReference>
<gene>
    <name evidence="2" type="ORF">D7321_05360</name>
</gene>
<dbReference type="InterPro" id="IPR015947">
    <property type="entry name" value="PUA-like_sf"/>
</dbReference>
<dbReference type="Gene3D" id="2.30.130.30">
    <property type="entry name" value="Hypothetical protein"/>
    <property type="match status" value="1"/>
</dbReference>
<dbReference type="Proteomes" id="UP000283758">
    <property type="component" value="Chromosome"/>
</dbReference>
<dbReference type="RefSeq" id="WP_127835753.1">
    <property type="nucleotide sequence ID" value="NZ_CP032680.1"/>
</dbReference>
<dbReference type="EMBL" id="CP032680">
    <property type="protein sequence ID" value="AZZ67550.1"/>
    <property type="molecule type" value="Genomic_DNA"/>
</dbReference>
<feature type="domain" description="ASCH" evidence="1">
    <location>
        <begin position="4"/>
        <end position="61"/>
    </location>
</feature>
<evidence type="ECO:0000313" key="2">
    <source>
        <dbReference type="EMBL" id="AZZ67550.1"/>
    </source>
</evidence>
<dbReference type="InterPro" id="IPR007374">
    <property type="entry name" value="ASCH_domain"/>
</dbReference>
<dbReference type="SUPFAM" id="SSF88697">
    <property type="entry name" value="PUA domain-like"/>
    <property type="match status" value="1"/>
</dbReference>
<accession>A0A9W3Z115</accession>
<name>A0A9W3Z115_LACJH</name>
<evidence type="ECO:0000313" key="3">
    <source>
        <dbReference type="Proteomes" id="UP000283758"/>
    </source>
</evidence>
<reference evidence="2 3" key="1">
    <citation type="submission" date="2018-10" db="EMBL/GenBank/DDBJ databases">
        <title>Complete genome sequencing of Lactobacillus johnsonii ZLJ010.</title>
        <authorList>
            <person name="Zhang W."/>
            <person name="Ji H."/>
            <person name="Wang J."/>
            <person name="Zhang D."/>
            <person name="Liu H."/>
            <person name="Wang S."/>
            <person name="Wang Y."/>
        </authorList>
    </citation>
    <scope>NUCLEOTIDE SEQUENCE [LARGE SCALE GENOMIC DNA]</scope>
    <source>
        <strain evidence="2 3">ZLJ010</strain>
    </source>
</reference>
<organism evidence="2 3">
    <name type="scientific">Lactobacillus johnsonii</name>
    <dbReference type="NCBI Taxonomy" id="33959"/>
    <lineage>
        <taxon>Bacteria</taxon>
        <taxon>Bacillati</taxon>
        <taxon>Bacillota</taxon>
        <taxon>Bacilli</taxon>
        <taxon>Lactobacillales</taxon>
        <taxon>Lactobacillaceae</taxon>
        <taxon>Lactobacillus</taxon>
    </lineage>
</organism>
<protein>
    <submittedName>
        <fullName evidence="2">ASCH domain-containing protein</fullName>
    </submittedName>
</protein>
<proteinExistence type="predicted"/>